<dbReference type="NCBIfam" id="TIGR02227">
    <property type="entry name" value="sigpep_I_bact"/>
    <property type="match status" value="1"/>
</dbReference>
<feature type="domain" description="Peptidase S26" evidence="7">
    <location>
        <begin position="13"/>
        <end position="214"/>
    </location>
</feature>
<comment type="subcellular location">
    <subcellularLocation>
        <location evidence="2">Cell membrane</location>
        <topology evidence="2">Single-pass type II membrane protein</topology>
    </subcellularLocation>
    <subcellularLocation>
        <location evidence="6">Membrane</location>
        <topology evidence="6">Single-pass type II membrane protein</topology>
    </subcellularLocation>
</comment>
<keyword evidence="5 6" id="KW-0378">Hydrolase</keyword>
<dbReference type="PANTHER" id="PTHR43390:SF1">
    <property type="entry name" value="CHLOROPLAST PROCESSING PEPTIDASE"/>
    <property type="match status" value="1"/>
</dbReference>
<dbReference type="CDD" id="cd06530">
    <property type="entry name" value="S26_SPase_I"/>
    <property type="match status" value="1"/>
</dbReference>
<evidence type="ECO:0000259" key="7">
    <source>
        <dbReference type="Pfam" id="PF10502"/>
    </source>
</evidence>
<evidence type="ECO:0000256" key="6">
    <source>
        <dbReference type="RuleBase" id="RU362042"/>
    </source>
</evidence>
<organism evidence="8 9">
    <name type="scientific">Arthrobacter horti</name>
    <dbReference type="NCBI Taxonomy" id="3068273"/>
    <lineage>
        <taxon>Bacteria</taxon>
        <taxon>Bacillati</taxon>
        <taxon>Actinomycetota</taxon>
        <taxon>Actinomycetes</taxon>
        <taxon>Micrococcales</taxon>
        <taxon>Micrococcaceae</taxon>
        <taxon>Arthrobacter</taxon>
    </lineage>
</organism>
<comment type="caution">
    <text evidence="8">The sequence shown here is derived from an EMBL/GenBank/DDBJ whole genome shotgun (WGS) entry which is preliminary data.</text>
</comment>
<dbReference type="Proteomes" id="UP001232725">
    <property type="component" value="Unassembled WGS sequence"/>
</dbReference>
<comment type="similarity">
    <text evidence="3 6">Belongs to the peptidase S26 family.</text>
</comment>
<dbReference type="EC" id="3.4.21.89" evidence="4 6"/>
<dbReference type="GO" id="GO:0009003">
    <property type="term" value="F:signal peptidase activity"/>
    <property type="evidence" value="ECO:0007669"/>
    <property type="project" value="UniProtKB-EC"/>
</dbReference>
<dbReference type="RefSeq" id="WP_305996800.1">
    <property type="nucleotide sequence ID" value="NZ_JAVALS010000007.1"/>
</dbReference>
<protein>
    <recommendedName>
        <fullName evidence="4 6">Signal peptidase I</fullName>
        <ecNumber evidence="4 6">3.4.21.89</ecNumber>
    </recommendedName>
</protein>
<gene>
    <name evidence="8" type="primary">lepB</name>
    <name evidence="8" type="ORF">Q9R02_11325</name>
</gene>
<evidence type="ECO:0000313" key="9">
    <source>
        <dbReference type="Proteomes" id="UP001232725"/>
    </source>
</evidence>
<proteinExistence type="inferred from homology"/>
<sequence>MKRLRRILKSPWMSFVYALLAVSLCNAFLVKTFQIPSASMQNTLAEGDRILVSRLAYTSDGPQRGDVVVFNQPASWGAEPQLSPLRAAAGWMGDLIGFGPSNQHALVKRVIGLPGDTVECCDASGKVTVNGVALNEPYIFEDLPFPPGAGCTDPKKRSARCFGPIHVPAGQYLVLGDHRSDSRDSVVSCRGPAAGSDCAVFVPRSQVVGKVFGILYPFSKWGQGF</sequence>
<dbReference type="PRINTS" id="PR00727">
    <property type="entry name" value="LEADERPTASE"/>
</dbReference>
<evidence type="ECO:0000256" key="2">
    <source>
        <dbReference type="ARBA" id="ARBA00004401"/>
    </source>
</evidence>
<dbReference type="SUPFAM" id="SSF51306">
    <property type="entry name" value="LexA/Signal peptidase"/>
    <property type="match status" value="1"/>
</dbReference>
<dbReference type="Pfam" id="PF10502">
    <property type="entry name" value="Peptidase_S26"/>
    <property type="match status" value="1"/>
</dbReference>
<dbReference type="InterPro" id="IPR036286">
    <property type="entry name" value="LexA/Signal_pep-like_sf"/>
</dbReference>
<dbReference type="InterPro" id="IPR000223">
    <property type="entry name" value="Pept_S26A_signal_pept_1"/>
</dbReference>
<evidence type="ECO:0000313" key="8">
    <source>
        <dbReference type="EMBL" id="MDP5227746.1"/>
    </source>
</evidence>
<comment type="catalytic activity">
    <reaction evidence="1 6">
        <text>Cleavage of hydrophobic, N-terminal signal or leader sequences from secreted and periplasmic proteins.</text>
        <dbReference type="EC" id="3.4.21.89"/>
    </reaction>
</comment>
<name>A0ABT9IQ73_9MICC</name>
<dbReference type="InterPro" id="IPR019758">
    <property type="entry name" value="Pept_S26A_signal_pept_1_CS"/>
</dbReference>
<evidence type="ECO:0000256" key="1">
    <source>
        <dbReference type="ARBA" id="ARBA00000677"/>
    </source>
</evidence>
<evidence type="ECO:0000256" key="3">
    <source>
        <dbReference type="ARBA" id="ARBA00009370"/>
    </source>
</evidence>
<dbReference type="Gene3D" id="2.10.109.10">
    <property type="entry name" value="Umud Fragment, subunit A"/>
    <property type="match status" value="1"/>
</dbReference>
<keyword evidence="6" id="KW-0645">Protease</keyword>
<dbReference type="EMBL" id="JAVALS010000007">
    <property type="protein sequence ID" value="MDP5227746.1"/>
    <property type="molecule type" value="Genomic_DNA"/>
</dbReference>
<reference evidence="8 9" key="1">
    <citation type="submission" date="2023-08" db="EMBL/GenBank/DDBJ databases">
        <title>Arthrobacter horti sp. nov., isolated from forest soil.</title>
        <authorList>
            <person name="Park M."/>
        </authorList>
    </citation>
    <scope>NUCLEOTIDE SEQUENCE [LARGE SCALE GENOMIC DNA]</scope>
    <source>
        <strain evidence="8 9">YJM1</strain>
    </source>
</reference>
<evidence type="ECO:0000256" key="5">
    <source>
        <dbReference type="ARBA" id="ARBA00022801"/>
    </source>
</evidence>
<dbReference type="PROSITE" id="PS00761">
    <property type="entry name" value="SPASE_I_3"/>
    <property type="match status" value="1"/>
</dbReference>
<evidence type="ECO:0000256" key="4">
    <source>
        <dbReference type="ARBA" id="ARBA00013208"/>
    </source>
</evidence>
<accession>A0ABT9IQ73</accession>
<dbReference type="InterPro" id="IPR019533">
    <property type="entry name" value="Peptidase_S26"/>
</dbReference>
<keyword evidence="9" id="KW-1185">Reference proteome</keyword>
<dbReference type="PANTHER" id="PTHR43390">
    <property type="entry name" value="SIGNAL PEPTIDASE I"/>
    <property type="match status" value="1"/>
</dbReference>